<evidence type="ECO:0000313" key="1">
    <source>
        <dbReference type="EMBL" id="AAP99332.1"/>
    </source>
</evidence>
<dbReference type="PATRIC" id="fig|167539.5.peg.293"/>
<accession>Q7VDT2</accession>
<dbReference type="PANTHER" id="PTHR30189:SF1">
    <property type="entry name" value="LPS-ASSEMBLY PROTEIN LPTD"/>
    <property type="match status" value="1"/>
</dbReference>
<dbReference type="Pfam" id="PF12600">
    <property type="entry name" value="DUF3769"/>
    <property type="match status" value="1"/>
</dbReference>
<dbReference type="InterPro" id="IPR022244">
    <property type="entry name" value="DUF3769"/>
</dbReference>
<dbReference type="HOGENOM" id="CLU_412106_0_0_3"/>
<dbReference type="InterPro" id="IPR050218">
    <property type="entry name" value="LptD"/>
</dbReference>
<dbReference type="KEGG" id="pma:Pro_0286"/>
<dbReference type="EMBL" id="AE017126">
    <property type="protein sequence ID" value="AAP99332.1"/>
    <property type="molecule type" value="Genomic_DNA"/>
</dbReference>
<dbReference type="AlphaFoldDB" id="Q7VDT2"/>
<reference evidence="1 2" key="1">
    <citation type="journal article" date="2003" name="Proc. Natl. Acad. Sci. U.S.A.">
        <title>Genome sequence of the cyanobacterium Prochlorococcus marinus SS120, a nearly minimal oxyphototrophic genome.</title>
        <authorList>
            <person name="Dufresne A."/>
            <person name="Salanoubat M."/>
            <person name="Partensky F."/>
            <person name="Artiguenave F."/>
            <person name="Axmann I.M."/>
            <person name="Barbe V."/>
            <person name="Duprat S."/>
            <person name="Galperin M.Y."/>
            <person name="Koonin E.V."/>
            <person name="Le Gall F."/>
            <person name="Makarova K.S."/>
            <person name="Ostrowski M."/>
            <person name="Oztas S."/>
            <person name="Robert C."/>
            <person name="Rogozin I.B."/>
            <person name="Scanlan D.J."/>
            <person name="Tandeau de Marsac N."/>
            <person name="Weissenbach J."/>
            <person name="Wincker P."/>
            <person name="Wolf Y.I."/>
            <person name="Hess W.R."/>
        </authorList>
    </citation>
    <scope>NUCLEOTIDE SEQUENCE [LARGE SCALE GENOMIC DNA]</scope>
    <source>
        <strain evidence="2">SARG / CCMP1375 / SS120</strain>
    </source>
</reference>
<organism evidence="1 2">
    <name type="scientific">Prochlorococcus marinus (strain SARG / CCMP1375 / SS120)</name>
    <dbReference type="NCBI Taxonomy" id="167539"/>
    <lineage>
        <taxon>Bacteria</taxon>
        <taxon>Bacillati</taxon>
        <taxon>Cyanobacteriota</taxon>
        <taxon>Cyanophyceae</taxon>
        <taxon>Synechococcales</taxon>
        <taxon>Prochlorococcaceae</taxon>
        <taxon>Prochlorococcus</taxon>
    </lineage>
</organism>
<proteinExistence type="predicted"/>
<dbReference type="OrthoDB" id="441598at2"/>
<dbReference type="eggNOG" id="COG1452">
    <property type="taxonomic scope" value="Bacteria"/>
</dbReference>
<dbReference type="GO" id="GO:0009279">
    <property type="term" value="C:cell outer membrane"/>
    <property type="evidence" value="ECO:0007669"/>
    <property type="project" value="TreeGrafter"/>
</dbReference>
<evidence type="ECO:0000313" key="2">
    <source>
        <dbReference type="Proteomes" id="UP000001420"/>
    </source>
</evidence>
<keyword evidence="2" id="KW-1185">Reference proteome</keyword>
<protein>
    <submittedName>
        <fullName evidence="1">Repeats containing protein</fullName>
    </submittedName>
</protein>
<dbReference type="Proteomes" id="UP000001420">
    <property type="component" value="Chromosome"/>
</dbReference>
<dbReference type="EnsemblBacteria" id="AAP99332">
    <property type="protein sequence ID" value="AAP99332"/>
    <property type="gene ID" value="Pro_0286"/>
</dbReference>
<dbReference type="STRING" id="167539.Pro_0286"/>
<dbReference type="GO" id="GO:1990351">
    <property type="term" value="C:transporter complex"/>
    <property type="evidence" value="ECO:0007669"/>
    <property type="project" value="TreeGrafter"/>
</dbReference>
<name>Q7VDT2_PROMA</name>
<gene>
    <name evidence="1" type="ordered locus">Pro_0286</name>
</gene>
<dbReference type="PANTHER" id="PTHR30189">
    <property type="entry name" value="LPS-ASSEMBLY PROTEIN"/>
    <property type="match status" value="1"/>
</dbReference>
<sequence length="685" mass="77609">MLLTGCISVSCILFIPIEVSSASTRDPANFFSKKEIFSDQGERNQTIFQINDAAIDKQFKTVSSLENKKTLNEAPFLELEIIADSQYWEGDNLFVAEGNVKALLENAILQADKIQINKSKKIILATGNVSFRKGSQYFSANRFEYDLVNKLGTMNDVYGVIDVKLIPKDLNLYKSKGKKENSISAEDNQLREIKLEDGFIIQGGFSSEMENIEKSKLENNSINKWRIKASKILLENDLWKAQKVSFTNDPFNPAQTKIDSYEVEVKVIKDVEKKVIITAKKSYLIVEDKFKLPIGNRKFVSGKEKEKNWVLGFDGTNKDGLFIGRQLRPIQLSDSYKLFMQPQYLIQRSIKGETDAYPVRGGTILSKKVSASTNYSDLFGLEAQLQGSILNWDNNFEADISTFNNERFANGARYSGDFKKKFNFAKVKDLEAVLFGLYRYQIWNGSLGSSDIYTAYGARIDKEGKWANKKKKFEYNVSTSFGTYQGENLAKTGLIELLRVGIISEFDIKYPLNIYNNKDKNRNKITVYSPRPIEPGFSIDTNIISSYFNYENGNNQSSFEIGLGPSLTIGSFTRNYLDYTKLSLMPSITFKGGDSPFAFDNINDLAKLKVNLSQQLIGPIVIKNIYHVNIDSDSSNYGKTISWKSGIILQRRSYEIGLSYDFKNQSGGFNFRLNGFNYKGNPLSF</sequence>